<dbReference type="PROSITE" id="PS50011">
    <property type="entry name" value="PROTEIN_KINASE_DOM"/>
    <property type="match status" value="1"/>
</dbReference>
<reference evidence="2 3" key="1">
    <citation type="journal article" date="2022" name="Nat. Plants">
        <title>Genomes of leafy and leafless Platanthera orchids illuminate the evolution of mycoheterotrophy.</title>
        <authorList>
            <person name="Li M.H."/>
            <person name="Liu K.W."/>
            <person name="Li Z."/>
            <person name="Lu H.C."/>
            <person name="Ye Q.L."/>
            <person name="Zhang D."/>
            <person name="Wang J.Y."/>
            <person name="Li Y.F."/>
            <person name="Zhong Z.M."/>
            <person name="Liu X."/>
            <person name="Yu X."/>
            <person name="Liu D.K."/>
            <person name="Tu X.D."/>
            <person name="Liu B."/>
            <person name="Hao Y."/>
            <person name="Liao X.Y."/>
            <person name="Jiang Y.T."/>
            <person name="Sun W.H."/>
            <person name="Chen J."/>
            <person name="Chen Y.Q."/>
            <person name="Ai Y."/>
            <person name="Zhai J.W."/>
            <person name="Wu S.S."/>
            <person name="Zhou Z."/>
            <person name="Hsiao Y.Y."/>
            <person name="Wu W.L."/>
            <person name="Chen Y.Y."/>
            <person name="Lin Y.F."/>
            <person name="Hsu J.L."/>
            <person name="Li C.Y."/>
            <person name="Wang Z.W."/>
            <person name="Zhao X."/>
            <person name="Zhong W.Y."/>
            <person name="Ma X.K."/>
            <person name="Ma L."/>
            <person name="Huang J."/>
            <person name="Chen G.Z."/>
            <person name="Huang M.Z."/>
            <person name="Huang L."/>
            <person name="Peng D.H."/>
            <person name="Luo Y.B."/>
            <person name="Zou S.Q."/>
            <person name="Chen S.P."/>
            <person name="Lan S."/>
            <person name="Tsai W.C."/>
            <person name="Van de Peer Y."/>
            <person name="Liu Z.J."/>
        </authorList>
    </citation>
    <scope>NUCLEOTIDE SEQUENCE [LARGE SCALE GENOMIC DNA]</scope>
    <source>
        <strain evidence="2">Lor288</strain>
    </source>
</reference>
<dbReference type="Proteomes" id="UP001412067">
    <property type="component" value="Unassembled WGS sequence"/>
</dbReference>
<gene>
    <name evidence="2" type="ORF">KSP40_PGU018226</name>
</gene>
<dbReference type="InterPro" id="IPR051564">
    <property type="entry name" value="LRR_receptor-like_kinase"/>
</dbReference>
<keyword evidence="3" id="KW-1185">Reference proteome</keyword>
<name>A0ABR2LGE6_9ASPA</name>
<dbReference type="InterPro" id="IPR000719">
    <property type="entry name" value="Prot_kinase_dom"/>
</dbReference>
<evidence type="ECO:0000259" key="1">
    <source>
        <dbReference type="PROSITE" id="PS50011"/>
    </source>
</evidence>
<organism evidence="2 3">
    <name type="scientific">Platanthera guangdongensis</name>
    <dbReference type="NCBI Taxonomy" id="2320717"/>
    <lineage>
        <taxon>Eukaryota</taxon>
        <taxon>Viridiplantae</taxon>
        <taxon>Streptophyta</taxon>
        <taxon>Embryophyta</taxon>
        <taxon>Tracheophyta</taxon>
        <taxon>Spermatophyta</taxon>
        <taxon>Magnoliopsida</taxon>
        <taxon>Liliopsida</taxon>
        <taxon>Asparagales</taxon>
        <taxon>Orchidaceae</taxon>
        <taxon>Orchidoideae</taxon>
        <taxon>Orchideae</taxon>
        <taxon>Orchidinae</taxon>
        <taxon>Platanthera</taxon>
    </lineage>
</organism>
<proteinExistence type="predicted"/>
<dbReference type="SUPFAM" id="SSF56112">
    <property type="entry name" value="Protein kinase-like (PK-like)"/>
    <property type="match status" value="1"/>
</dbReference>
<dbReference type="Pfam" id="PF07714">
    <property type="entry name" value="PK_Tyr_Ser-Thr"/>
    <property type="match status" value="1"/>
</dbReference>
<sequence length="164" mass="17740">MFFLMARRSLGSRSNSTAGVKGSIGYIALEYGTGNPASIKGDVFSYGVLLLEIFSGKGRPTDPMFTGASGLDSFVGTALSADRVFEITDPRICPRQTDDEARLEAQKCCLISAFRIGLSCLKSSPSERPDLVIMLARRLICEECVSVVRGGCWAEFLTLRAGNR</sequence>
<feature type="domain" description="Protein kinase" evidence="1">
    <location>
        <begin position="1"/>
        <end position="140"/>
    </location>
</feature>
<evidence type="ECO:0000313" key="3">
    <source>
        <dbReference type="Proteomes" id="UP001412067"/>
    </source>
</evidence>
<dbReference type="InterPro" id="IPR011009">
    <property type="entry name" value="Kinase-like_dom_sf"/>
</dbReference>
<protein>
    <submittedName>
        <fullName evidence="2">Receptor-like protein kinase</fullName>
    </submittedName>
</protein>
<accession>A0ABR2LGE6</accession>
<dbReference type="InterPro" id="IPR001245">
    <property type="entry name" value="Ser-Thr/Tyr_kinase_cat_dom"/>
</dbReference>
<dbReference type="EMBL" id="JBBWWR010000020">
    <property type="protein sequence ID" value="KAK8940061.1"/>
    <property type="molecule type" value="Genomic_DNA"/>
</dbReference>
<dbReference type="Gene3D" id="1.10.510.10">
    <property type="entry name" value="Transferase(Phosphotransferase) domain 1"/>
    <property type="match status" value="1"/>
</dbReference>
<comment type="caution">
    <text evidence="2">The sequence shown here is derived from an EMBL/GenBank/DDBJ whole genome shotgun (WGS) entry which is preliminary data.</text>
</comment>
<dbReference type="PANTHER" id="PTHR48055">
    <property type="entry name" value="LEUCINE-RICH REPEAT RECEPTOR PROTEIN KINASE EMS1"/>
    <property type="match status" value="1"/>
</dbReference>
<dbReference type="PANTHER" id="PTHR48055:SF57">
    <property type="entry name" value="PROTEIN KINASE DOMAIN-CONTAINING PROTEIN"/>
    <property type="match status" value="1"/>
</dbReference>
<evidence type="ECO:0000313" key="2">
    <source>
        <dbReference type="EMBL" id="KAK8940061.1"/>
    </source>
</evidence>